<dbReference type="EMBL" id="CP003924">
    <property type="protein sequence ID" value="AGS33880.1"/>
    <property type="molecule type" value="Genomic_DNA"/>
</dbReference>
<dbReference type="GO" id="GO:0009007">
    <property type="term" value="F:site-specific DNA-methyltransferase (adenine-specific) activity"/>
    <property type="evidence" value="ECO:0007669"/>
    <property type="project" value="UniProtKB-EC"/>
</dbReference>
<dbReference type="Pfam" id="PF20466">
    <property type="entry name" value="MmeI_TRD"/>
    <property type="match status" value="1"/>
</dbReference>
<dbReference type="AlphaFoldDB" id="S5T032"/>
<reference evidence="10 11" key="1">
    <citation type="submission" date="2012-11" db="EMBL/GenBank/DDBJ databases">
        <title>The complete genome sequence of Corynebacterium maris Coryn-1 (=DSM 45190).</title>
        <authorList>
            <person name="Schaffert L."/>
            <person name="Albersmeier A."/>
            <person name="Kalinowski J."/>
            <person name="Ruckert C."/>
        </authorList>
    </citation>
    <scope>NUCLEOTIDE SEQUENCE [LARGE SCALE GENOMIC DNA]</scope>
    <source>
        <strain evidence="11">Coryn-1</strain>
    </source>
</reference>
<dbReference type="EC" id="2.1.1.72" evidence="1"/>
<keyword evidence="5" id="KW-0175">Coiled coil</keyword>
<dbReference type="Pfam" id="PF20473">
    <property type="entry name" value="MmeI_Mtase"/>
    <property type="match status" value="1"/>
</dbReference>
<accession>S5T032</accession>
<proteinExistence type="predicted"/>
<dbReference type="InterPro" id="IPR046818">
    <property type="entry name" value="MmeI_C"/>
</dbReference>
<dbReference type="PRINTS" id="PR00507">
    <property type="entry name" value="N12N6MTFRASE"/>
</dbReference>
<dbReference type="PANTHER" id="PTHR33841:SF1">
    <property type="entry name" value="DNA METHYLTRANSFERASE A"/>
    <property type="match status" value="1"/>
</dbReference>
<evidence type="ECO:0000256" key="3">
    <source>
        <dbReference type="ARBA" id="ARBA00022679"/>
    </source>
</evidence>
<keyword evidence="3" id="KW-0808">Transferase</keyword>
<comment type="catalytic activity">
    <reaction evidence="4">
        <text>a 2'-deoxyadenosine in DNA + S-adenosyl-L-methionine = an N(6)-methyl-2'-deoxyadenosine in DNA + S-adenosyl-L-homocysteine + H(+)</text>
        <dbReference type="Rhea" id="RHEA:15197"/>
        <dbReference type="Rhea" id="RHEA-COMP:12418"/>
        <dbReference type="Rhea" id="RHEA-COMP:12419"/>
        <dbReference type="ChEBI" id="CHEBI:15378"/>
        <dbReference type="ChEBI" id="CHEBI:57856"/>
        <dbReference type="ChEBI" id="CHEBI:59789"/>
        <dbReference type="ChEBI" id="CHEBI:90615"/>
        <dbReference type="ChEBI" id="CHEBI:90616"/>
        <dbReference type="EC" id="2.1.1.72"/>
    </reaction>
</comment>
<evidence type="ECO:0000256" key="1">
    <source>
        <dbReference type="ARBA" id="ARBA00011900"/>
    </source>
</evidence>
<dbReference type="KEGG" id="cmd:B841_01985"/>
<evidence type="ECO:0000256" key="5">
    <source>
        <dbReference type="SAM" id="Coils"/>
    </source>
</evidence>
<evidence type="ECO:0000256" key="4">
    <source>
        <dbReference type="ARBA" id="ARBA00047942"/>
    </source>
</evidence>
<evidence type="ECO:0000259" key="8">
    <source>
        <dbReference type="Pfam" id="PF20467"/>
    </source>
</evidence>
<dbReference type="HOGENOM" id="CLU_005831_3_0_11"/>
<dbReference type="PATRIC" id="fig|1224163.3.peg.401"/>
<dbReference type="OrthoDB" id="4280289at2"/>
<evidence type="ECO:0000256" key="2">
    <source>
        <dbReference type="ARBA" id="ARBA00022603"/>
    </source>
</evidence>
<dbReference type="InterPro" id="IPR046819">
    <property type="entry name" value="MmeI_hel"/>
</dbReference>
<dbReference type="GO" id="GO:0032259">
    <property type="term" value="P:methylation"/>
    <property type="evidence" value="ECO:0007669"/>
    <property type="project" value="UniProtKB-KW"/>
</dbReference>
<sequence>MTTDVMNYVDNGEFVDLFQELGWDLPPSSVHPLDVETDTGTFTVQPVADQSGLRVWVCTADTLPDASSQRAVDTAVSKHSQVRLLIFTDGTRQSWRWPRRGATAATNAKLLHHAYTVGNLEQREDLARRLAKIELPIDERIGIAEIQDRMAQAFNDEAVKRSTEASRHMERMNQILLDAGCSTDTASSLLVRLLFLFFGDDTQMWPEDTFQKWVLNHTTADNLHAKLTELFEVLCDEELDKAQTAGGMGKAGGKYAGTEYQHFRRIDGMYQEHIALPPLSEDFRQQVLTAGEFDWGKINPDIFGAMFQQLVDPAELRKHGEHYTSEDNIQKVIEPLFLDEYRQRFQDAYDDRKKLLALQDELAGLQFMDPACGSGNFLIQAYKHLRGLEYELIQRAEELELEEIQAQLAGMEHQRMSKNKKALIARRDDIQAGASLQFDEQVLRKSKLSMRQFYGIEINAWPAKVAATSMLLVDHLANQAWGENVVRLPIEDTPQIVHANALRVDWEDVIPDNGNVTYIFGNPPFLGDGREKEQLADLRYAWGEDKQISRMDYVTGWHALTLRLFASGRQGAFAYVTTNSIVQGDQTARLFGPIFEAGWRIRFAHRTFSWDSEAPGKAAVHCVIVGFDRQSEPRPRLWDYPDLKGEPVPVSVDRAINAYLVDGPNVLVTKASKPISSMVSKTMYGSKPTDGGHLIIEPDEYDDFMADPVAAKYVHQYVGARELLHNLDRWCLWLEDMEPADINRSPLLKKRIEGVREFRFASKAESTREFAQFPHLFRQRAKMETDYLCIPSVVSETRRYFTAARLPADVITSNLAFQVPDETGLQFGLISSSMFITWQKTIGGRLESRLRFGSTLTWYTFPVPELNEEARRAIIAAGKKIEAARDLHPKRSLAEHYNPLAMDPALVKAHDVLDREVDKAFGAARKLTTERQRQELLFANYFRMTSGSDG</sequence>
<evidence type="ECO:0000259" key="9">
    <source>
        <dbReference type="Pfam" id="PF20473"/>
    </source>
</evidence>
<feature type="domain" description="MmeI-like DNA-methyltransferase" evidence="9">
    <location>
        <begin position="346"/>
        <end position="636"/>
    </location>
</feature>
<dbReference type="Proteomes" id="UP000015388">
    <property type="component" value="Chromosome"/>
</dbReference>
<dbReference type="InterPro" id="IPR050953">
    <property type="entry name" value="N4_N6_ade-DNA_methylase"/>
</dbReference>
<dbReference type="REBASE" id="67984">
    <property type="entry name" value="Cma45190ORF1985P"/>
</dbReference>
<dbReference type="eggNOG" id="COG1002">
    <property type="taxonomic scope" value="Bacteria"/>
</dbReference>
<dbReference type="PANTHER" id="PTHR33841">
    <property type="entry name" value="DNA METHYLTRANSFERASE YEEA-RELATED"/>
    <property type="match status" value="1"/>
</dbReference>
<dbReference type="InterPro" id="IPR046816">
    <property type="entry name" value="MmeI_Mtase"/>
</dbReference>
<gene>
    <name evidence="10" type="ORF">B841_01985</name>
</gene>
<dbReference type="Pfam" id="PF20467">
    <property type="entry name" value="MmeI_C"/>
    <property type="match status" value="1"/>
</dbReference>
<dbReference type="SUPFAM" id="SSF53335">
    <property type="entry name" value="S-adenosyl-L-methionine-dependent methyltransferases"/>
    <property type="match status" value="1"/>
</dbReference>
<organism evidence="10 11">
    <name type="scientific">Corynebacterium maris DSM 45190</name>
    <dbReference type="NCBI Taxonomy" id="1224163"/>
    <lineage>
        <taxon>Bacteria</taxon>
        <taxon>Bacillati</taxon>
        <taxon>Actinomycetota</taxon>
        <taxon>Actinomycetes</taxon>
        <taxon>Mycobacteriales</taxon>
        <taxon>Corynebacteriaceae</taxon>
        <taxon>Corynebacterium</taxon>
    </lineage>
</organism>
<name>S5T032_9CORY</name>
<dbReference type="Gene3D" id="3.40.50.150">
    <property type="entry name" value="Vaccinia Virus protein VP39"/>
    <property type="match status" value="1"/>
</dbReference>
<evidence type="ECO:0000259" key="7">
    <source>
        <dbReference type="Pfam" id="PF20466"/>
    </source>
</evidence>
<protein>
    <recommendedName>
        <fullName evidence="1">site-specific DNA-methyltransferase (adenine-specific)</fullName>
        <ecNumber evidence="1">2.1.1.72</ecNumber>
    </recommendedName>
</protein>
<evidence type="ECO:0000313" key="11">
    <source>
        <dbReference type="Proteomes" id="UP000015388"/>
    </source>
</evidence>
<dbReference type="InterPro" id="IPR046820">
    <property type="entry name" value="MmeI_TRD"/>
</dbReference>
<keyword evidence="11" id="KW-1185">Reference proteome</keyword>
<keyword evidence="2" id="KW-0489">Methyltransferase</keyword>
<feature type="coiled-coil region" evidence="5">
    <location>
        <begin position="394"/>
        <end position="421"/>
    </location>
</feature>
<dbReference type="Pfam" id="PF20465">
    <property type="entry name" value="MmeI_hel"/>
    <property type="match status" value="1"/>
</dbReference>
<dbReference type="InterPro" id="IPR029063">
    <property type="entry name" value="SAM-dependent_MTases_sf"/>
</dbReference>
<feature type="domain" description="MmeI-like target recognition" evidence="7">
    <location>
        <begin position="662"/>
        <end position="866"/>
    </location>
</feature>
<dbReference type="STRING" id="1224163.B841_01985"/>
<feature type="domain" description="MmeI-like C-terminal" evidence="8">
    <location>
        <begin position="869"/>
        <end position="946"/>
    </location>
</feature>
<evidence type="ECO:0000259" key="6">
    <source>
        <dbReference type="Pfam" id="PF20465"/>
    </source>
</evidence>
<dbReference type="RefSeq" id="WP_020933815.1">
    <property type="nucleotide sequence ID" value="NC_021915.1"/>
</dbReference>
<feature type="domain" description="MmeI-like helicase spacer" evidence="6">
    <location>
        <begin position="187"/>
        <end position="237"/>
    </location>
</feature>
<evidence type="ECO:0000313" key="10">
    <source>
        <dbReference type="EMBL" id="AGS33880.1"/>
    </source>
</evidence>